<dbReference type="EMBL" id="CP163440">
    <property type="protein sequence ID" value="XDQ64605.1"/>
    <property type="molecule type" value="Genomic_DNA"/>
</dbReference>
<dbReference type="AlphaFoldDB" id="A0AB39S8G8"/>
<organism evidence="1">
    <name type="scientific">Streptomyces sp. R35</name>
    <dbReference type="NCBI Taxonomy" id="3238630"/>
    <lineage>
        <taxon>Bacteria</taxon>
        <taxon>Bacillati</taxon>
        <taxon>Actinomycetota</taxon>
        <taxon>Actinomycetes</taxon>
        <taxon>Kitasatosporales</taxon>
        <taxon>Streptomycetaceae</taxon>
        <taxon>Streptomyces</taxon>
    </lineage>
</organism>
<sequence>MAILTLATTAVERAEHYRSLLWDTAHMVSFDSPLPDVPDEE</sequence>
<gene>
    <name evidence="1" type="ORF">AB5J50_29385</name>
</gene>
<proteinExistence type="predicted"/>
<accession>A0AB39S8G8</accession>
<name>A0AB39S8G8_9ACTN</name>
<reference evidence="1" key="1">
    <citation type="submission" date="2024-07" db="EMBL/GenBank/DDBJ databases">
        <authorList>
            <person name="Yu S.T."/>
        </authorList>
    </citation>
    <scope>NUCLEOTIDE SEQUENCE</scope>
    <source>
        <strain evidence="1">R35</strain>
    </source>
</reference>
<protein>
    <submittedName>
        <fullName evidence="1">Uncharacterized protein</fullName>
    </submittedName>
</protein>
<dbReference type="RefSeq" id="WP_369261216.1">
    <property type="nucleotide sequence ID" value="NZ_CP163440.1"/>
</dbReference>
<evidence type="ECO:0000313" key="1">
    <source>
        <dbReference type="EMBL" id="XDQ64605.1"/>
    </source>
</evidence>